<dbReference type="SMART" id="SM00869">
    <property type="entry name" value="Autotransporter"/>
    <property type="match status" value="1"/>
</dbReference>
<dbReference type="NCBIfam" id="NF040482">
    <property type="entry name" value="auto_BafA_Cterm"/>
    <property type="match status" value="1"/>
</dbReference>
<dbReference type="PANTHER" id="PTHR35037">
    <property type="entry name" value="C-TERMINAL REGION OF AIDA-LIKE PROTEIN"/>
    <property type="match status" value="1"/>
</dbReference>
<reference evidence="5" key="1">
    <citation type="journal article" date="2019" name="Int. J. Syst. Evol. Microbiol.">
        <title>The Global Catalogue of Microorganisms (GCM) 10K type strain sequencing project: providing services to taxonomists for standard genome sequencing and annotation.</title>
        <authorList>
            <consortium name="The Broad Institute Genomics Platform"/>
            <consortium name="The Broad Institute Genome Sequencing Center for Infectious Disease"/>
            <person name="Wu L."/>
            <person name="Ma J."/>
        </authorList>
    </citation>
    <scope>NUCLEOTIDE SEQUENCE [LARGE SCALE GENOMIC DNA]</scope>
    <source>
        <strain evidence="5">JCM 17712</strain>
    </source>
</reference>
<protein>
    <recommendedName>
        <fullName evidence="3">Autotransporter domain-containing protein</fullName>
    </recommendedName>
</protein>
<dbReference type="InterPro" id="IPR004899">
    <property type="entry name" value="Pertactin_central"/>
</dbReference>
<feature type="region of interest" description="Disordered" evidence="1">
    <location>
        <begin position="532"/>
        <end position="554"/>
    </location>
</feature>
<evidence type="ECO:0000313" key="4">
    <source>
        <dbReference type="EMBL" id="GAA5103919.1"/>
    </source>
</evidence>
<evidence type="ECO:0000256" key="1">
    <source>
        <dbReference type="SAM" id="MobiDB-lite"/>
    </source>
</evidence>
<dbReference type="RefSeq" id="WP_345113795.1">
    <property type="nucleotide sequence ID" value="NZ_BAABIZ010000001.1"/>
</dbReference>
<keyword evidence="2" id="KW-0732">Signal</keyword>
<sequence length="856" mass="92760">MQYKWKQRYWALMVSSCFIQAAIAGESRGQPFYQPSDYGINEKILHSQHNGGMRIEEYTKVQASKGDAIIEADGGSGFFEMLNGITTDKSSKVLARKIQGSVGKDDVTTGQNMQEKNIAVHTNPELIFIKDGAFLENFVLDNNGKAHFSNDGKIDKPGLSINNTVRNGAEIYVYAGGLSENSTIEHGGSESVEASKGKQGFSKNAVIKEGGRQNVGNGGKVEGTKIYGGEQLIWGEGDVGGQIKASSASGTVIYGQGETLGQQKIYDGGSAWNTKVMQGGVQEIAKKSQSAKNGGSAFDTQIFGGAKQRVLEGGKAIGVTLNETAIQEIYTDGYVKNLTMNDEAKSFAHAGSTLEGKTLVNHSGQLHLYAGNDQHHTTVEDVILNGQDTKLYAITEEFDGKSSLIQKLSGKGSVIFAFSGSDPYYSQLHVNNLSGSLHFKFNTTLAQNRGDYLFVENGTGNHTISVADSGVEITDPSSNKRDLIMDQSGGAQFTLTDLSGEKINAIDGGTYMYDLKQRKEENGKTWFLSADRISGPESPLPNPTDPLAPGGASTTPSVDAILSTAVASGLIFNNELEIVRTGRGILDQNRKNTDLWAYAIKSRERVATGHTHFKLEQTGIILGADQLNELMHGDLYVGAFGSYDQARVIHARGGDSGISSYSIGTYATYFDNRGWYMDGVLKYNYYRDNLKAVSTNGLAIQSDYNQWAIGGSFEVGCRFEPAQSTWMQPYIKLTGMQAEGKKIKLSNGMTGDISPLTSFRSEVGLTAGHEFIVGADTPLTAYITAAWLRENINNNHTTINNRYQFITDLSGNAGKLGIGLNSFVNDKLKLYVEAHYLKGNKIKQSLQGILGLRYSF</sequence>
<dbReference type="InterPro" id="IPR011050">
    <property type="entry name" value="Pectin_lyase_fold/virulence"/>
</dbReference>
<dbReference type="Pfam" id="PF03212">
    <property type="entry name" value="Pertactin"/>
    <property type="match status" value="1"/>
</dbReference>
<organism evidence="4 5">
    <name type="scientific">Bartonella jaculi</name>
    <dbReference type="NCBI Taxonomy" id="686226"/>
    <lineage>
        <taxon>Bacteria</taxon>
        <taxon>Pseudomonadati</taxon>
        <taxon>Pseudomonadota</taxon>
        <taxon>Alphaproteobacteria</taxon>
        <taxon>Hyphomicrobiales</taxon>
        <taxon>Bartonellaceae</taxon>
        <taxon>Bartonella</taxon>
    </lineage>
</organism>
<comment type="caution">
    <text evidence="4">The sequence shown here is derived from an EMBL/GenBank/DDBJ whole genome shotgun (WGS) entry which is preliminary data.</text>
</comment>
<dbReference type="PANTHER" id="PTHR35037:SF7">
    <property type="entry name" value="AUTOTRANSPORTER"/>
    <property type="match status" value="1"/>
</dbReference>
<evidence type="ECO:0000256" key="2">
    <source>
        <dbReference type="SAM" id="SignalP"/>
    </source>
</evidence>
<feature type="chain" id="PRO_5045198899" description="Autotransporter domain-containing protein" evidence="2">
    <location>
        <begin position="25"/>
        <end position="856"/>
    </location>
</feature>
<gene>
    <name evidence="4" type="ORF">GCM10023261_01730</name>
</gene>
<dbReference type="Pfam" id="PF03797">
    <property type="entry name" value="Autotransporter"/>
    <property type="match status" value="1"/>
</dbReference>
<dbReference type="Gene3D" id="2.160.20.20">
    <property type="match status" value="1"/>
</dbReference>
<evidence type="ECO:0000259" key="3">
    <source>
        <dbReference type="PROSITE" id="PS51208"/>
    </source>
</evidence>
<dbReference type="Proteomes" id="UP001500864">
    <property type="component" value="Unassembled WGS sequence"/>
</dbReference>
<dbReference type="PROSITE" id="PS51208">
    <property type="entry name" value="AUTOTRANSPORTER"/>
    <property type="match status" value="1"/>
</dbReference>
<evidence type="ECO:0000313" key="5">
    <source>
        <dbReference type="Proteomes" id="UP001500864"/>
    </source>
</evidence>
<dbReference type="InterPro" id="IPR012332">
    <property type="entry name" value="Autotransporter_pectin_lyase_C"/>
</dbReference>
<dbReference type="InterPro" id="IPR036709">
    <property type="entry name" value="Autotransporte_beta_dom_sf"/>
</dbReference>
<dbReference type="InterPro" id="IPR051551">
    <property type="entry name" value="Autotransporter_adhesion"/>
</dbReference>
<name>A0ABP9MZQ6_9HYPH</name>
<dbReference type="NCBIfam" id="TIGR01414">
    <property type="entry name" value="autotrans_barl"/>
    <property type="match status" value="1"/>
</dbReference>
<feature type="domain" description="Autotransporter" evidence="3">
    <location>
        <begin position="588"/>
        <end position="856"/>
    </location>
</feature>
<keyword evidence="5" id="KW-1185">Reference proteome</keyword>
<dbReference type="EMBL" id="BAABIZ010000001">
    <property type="protein sequence ID" value="GAA5103919.1"/>
    <property type="molecule type" value="Genomic_DNA"/>
</dbReference>
<dbReference type="InterPro" id="IPR005546">
    <property type="entry name" value="Autotransporte_beta"/>
</dbReference>
<dbReference type="SUPFAM" id="SSF103515">
    <property type="entry name" value="Autotransporter"/>
    <property type="match status" value="1"/>
</dbReference>
<dbReference type="Gene3D" id="2.40.128.130">
    <property type="entry name" value="Autotransporter beta-domain"/>
    <property type="match status" value="1"/>
</dbReference>
<accession>A0ABP9MZQ6</accession>
<dbReference type="SUPFAM" id="SSF51126">
    <property type="entry name" value="Pectin lyase-like"/>
    <property type="match status" value="1"/>
</dbReference>
<feature type="signal peptide" evidence="2">
    <location>
        <begin position="1"/>
        <end position="24"/>
    </location>
</feature>
<dbReference type="InterPro" id="IPR006315">
    <property type="entry name" value="OM_autotransptr_brl_dom"/>
</dbReference>
<proteinExistence type="predicted"/>